<evidence type="ECO:0000256" key="4">
    <source>
        <dbReference type="ARBA" id="ARBA00022840"/>
    </source>
</evidence>
<keyword evidence="3" id="KW-0547">Nucleotide-binding</keyword>
<evidence type="ECO:0000256" key="2">
    <source>
        <dbReference type="ARBA" id="ARBA00022448"/>
    </source>
</evidence>
<proteinExistence type="inferred from homology"/>
<evidence type="ECO:0000256" key="1">
    <source>
        <dbReference type="ARBA" id="ARBA00005417"/>
    </source>
</evidence>
<dbReference type="PROSITE" id="PS50893">
    <property type="entry name" value="ABC_TRANSPORTER_2"/>
    <property type="match status" value="1"/>
</dbReference>
<evidence type="ECO:0000259" key="5">
    <source>
        <dbReference type="PROSITE" id="PS50893"/>
    </source>
</evidence>
<dbReference type="InterPro" id="IPR050319">
    <property type="entry name" value="ABC_transp_ATP-bind"/>
</dbReference>
<evidence type="ECO:0000256" key="3">
    <source>
        <dbReference type="ARBA" id="ARBA00022741"/>
    </source>
</evidence>
<dbReference type="PANTHER" id="PTHR43776:SF7">
    <property type="entry name" value="D,D-DIPEPTIDE TRANSPORT ATP-BINDING PROTEIN DDPF-RELATED"/>
    <property type="match status" value="1"/>
</dbReference>
<dbReference type="AlphaFoldDB" id="A0A644U0H7"/>
<comment type="caution">
    <text evidence="6">The sequence shown here is derived from an EMBL/GenBank/DDBJ whole genome shotgun (WGS) entry which is preliminary data.</text>
</comment>
<gene>
    <name evidence="6" type="primary">oppF_10</name>
    <name evidence="6" type="ORF">SDC9_18513</name>
</gene>
<dbReference type="GO" id="GO:0005524">
    <property type="term" value="F:ATP binding"/>
    <property type="evidence" value="ECO:0007669"/>
    <property type="project" value="UniProtKB-KW"/>
</dbReference>
<comment type="similarity">
    <text evidence="1">Belongs to the ABC transporter superfamily.</text>
</comment>
<dbReference type="PROSITE" id="PS00211">
    <property type="entry name" value="ABC_TRANSPORTER_1"/>
    <property type="match status" value="1"/>
</dbReference>
<dbReference type="PANTHER" id="PTHR43776">
    <property type="entry name" value="TRANSPORT ATP-BINDING PROTEIN"/>
    <property type="match status" value="1"/>
</dbReference>
<name>A0A644U0H7_9ZZZZ</name>
<dbReference type="InterPro" id="IPR003593">
    <property type="entry name" value="AAA+_ATPase"/>
</dbReference>
<protein>
    <submittedName>
        <fullName evidence="6">Oligopeptide transport ATP-binding protein OppF</fullName>
    </submittedName>
</protein>
<dbReference type="Gene3D" id="3.40.50.300">
    <property type="entry name" value="P-loop containing nucleotide triphosphate hydrolases"/>
    <property type="match status" value="1"/>
</dbReference>
<evidence type="ECO:0000313" key="6">
    <source>
        <dbReference type="EMBL" id="MPL72723.1"/>
    </source>
</evidence>
<organism evidence="6">
    <name type="scientific">bioreactor metagenome</name>
    <dbReference type="NCBI Taxonomy" id="1076179"/>
    <lineage>
        <taxon>unclassified sequences</taxon>
        <taxon>metagenomes</taxon>
        <taxon>ecological metagenomes</taxon>
    </lineage>
</organism>
<dbReference type="SUPFAM" id="SSF52540">
    <property type="entry name" value="P-loop containing nucleoside triphosphate hydrolases"/>
    <property type="match status" value="1"/>
</dbReference>
<dbReference type="InterPro" id="IPR027417">
    <property type="entry name" value="P-loop_NTPase"/>
</dbReference>
<dbReference type="EMBL" id="VSSQ01000067">
    <property type="protein sequence ID" value="MPL72723.1"/>
    <property type="molecule type" value="Genomic_DNA"/>
</dbReference>
<sequence length="207" mass="22365">MLILEAEHISRSYGAKQALQDFSLSLSSGETVGLTGPSGSGKSTCARILAGLERSDTGVIRYAGRVLSGPDPGIQMIFQDPAGSFNPVLTIRQSLSAVLNLRRVPKSDHHAILLAEFERAGLQTEILSRYPDQISGGQAQRVAIVRGMLVHPKVMILDEPTSALDVSVQAQILRLLKDIQEENGIAYVFISHDPSVVSFMADRVICL</sequence>
<keyword evidence="2" id="KW-0813">Transport</keyword>
<reference evidence="6" key="1">
    <citation type="submission" date="2019-08" db="EMBL/GenBank/DDBJ databases">
        <authorList>
            <person name="Kucharzyk K."/>
            <person name="Murdoch R.W."/>
            <person name="Higgins S."/>
            <person name="Loffler F."/>
        </authorList>
    </citation>
    <scope>NUCLEOTIDE SEQUENCE</scope>
</reference>
<dbReference type="SMART" id="SM00382">
    <property type="entry name" value="AAA"/>
    <property type="match status" value="1"/>
</dbReference>
<accession>A0A644U0H7</accession>
<dbReference type="CDD" id="cd03257">
    <property type="entry name" value="ABC_NikE_OppD_transporters"/>
    <property type="match status" value="1"/>
</dbReference>
<dbReference type="Pfam" id="PF00005">
    <property type="entry name" value="ABC_tran"/>
    <property type="match status" value="1"/>
</dbReference>
<dbReference type="InterPro" id="IPR017871">
    <property type="entry name" value="ABC_transporter-like_CS"/>
</dbReference>
<feature type="domain" description="ABC transporter" evidence="5">
    <location>
        <begin position="4"/>
        <end position="207"/>
    </location>
</feature>
<dbReference type="GO" id="GO:0016887">
    <property type="term" value="F:ATP hydrolysis activity"/>
    <property type="evidence" value="ECO:0007669"/>
    <property type="project" value="InterPro"/>
</dbReference>
<dbReference type="GO" id="GO:0055085">
    <property type="term" value="P:transmembrane transport"/>
    <property type="evidence" value="ECO:0007669"/>
    <property type="project" value="UniProtKB-ARBA"/>
</dbReference>
<dbReference type="InterPro" id="IPR003439">
    <property type="entry name" value="ABC_transporter-like_ATP-bd"/>
</dbReference>
<keyword evidence="4 6" id="KW-0067">ATP-binding</keyword>